<dbReference type="EMBL" id="JH393258">
    <property type="protein sequence ID" value="EHJ92599.1"/>
    <property type="molecule type" value="Genomic_DNA"/>
</dbReference>
<evidence type="ECO:0000313" key="2">
    <source>
        <dbReference type="EMBL" id="EHJ92599.1"/>
    </source>
</evidence>
<dbReference type="Proteomes" id="UP000005756">
    <property type="component" value="Unassembled WGS sequence"/>
</dbReference>
<feature type="transmembrane region" description="Helical" evidence="1">
    <location>
        <begin position="12"/>
        <end position="36"/>
    </location>
</feature>
<dbReference type="AlphaFoldDB" id="A0A7U9C0J3"/>
<evidence type="ECO:0000313" key="3">
    <source>
        <dbReference type="Proteomes" id="UP000005756"/>
    </source>
</evidence>
<keyword evidence="1" id="KW-1133">Transmembrane helix</keyword>
<name>A0A7U9C0J3_9GAMM</name>
<keyword evidence="1" id="KW-0812">Transmembrane</keyword>
<reference evidence="2 3" key="1">
    <citation type="submission" date="2011-10" db="EMBL/GenBank/DDBJ databases">
        <authorList>
            <person name="Quillaguamn J."/>
            <person name="Guzmn D."/>
            <person name="Balderrama-Subieta A."/>
            <person name="Cardona-Ortuo C."/>
            <person name="Guevara-Martnez M."/>
            <person name="Callisaya-Quispe N."/>
        </authorList>
    </citation>
    <scope>NUCLEOTIDE SEQUENCE [LARGE SCALE GENOMIC DNA]</scope>
    <source>
        <strain evidence="2 3">LC1</strain>
    </source>
</reference>
<proteinExistence type="predicted"/>
<protein>
    <submittedName>
        <fullName evidence="2">Uncharacterized protein</fullName>
    </submittedName>
</protein>
<accession>A0A7U9C0J3</accession>
<organism evidence="2 3">
    <name type="scientific">Vreelandella boliviensis LC1</name>
    <dbReference type="NCBI Taxonomy" id="1072583"/>
    <lineage>
        <taxon>Bacteria</taxon>
        <taxon>Pseudomonadati</taxon>
        <taxon>Pseudomonadota</taxon>
        <taxon>Gammaproteobacteria</taxon>
        <taxon>Oceanospirillales</taxon>
        <taxon>Halomonadaceae</taxon>
        <taxon>Vreelandella</taxon>
    </lineage>
</organism>
<keyword evidence="1" id="KW-0472">Membrane</keyword>
<gene>
    <name evidence="2" type="ORF">KUC_2556</name>
</gene>
<sequence length="50" mass="5229">MHSITGGLVGGYSRVITVGTSSGTVLAVAAMVVILLGDGRRRYQHSGYYT</sequence>
<evidence type="ECO:0000256" key="1">
    <source>
        <dbReference type="SAM" id="Phobius"/>
    </source>
</evidence>